<dbReference type="SUPFAM" id="SSF53850">
    <property type="entry name" value="Periplasmic binding protein-like II"/>
    <property type="match status" value="1"/>
</dbReference>
<dbReference type="PANTHER" id="PTHR35936:SF6">
    <property type="entry name" value="AMINO ACID ABC TRANSPORTER SUBSTRATE-BINDING PAAT FAMILY PROTEIN"/>
    <property type="match status" value="1"/>
</dbReference>
<feature type="chain" id="PRO_5012546106" evidence="3">
    <location>
        <begin position="25"/>
        <end position="280"/>
    </location>
</feature>
<feature type="signal peptide" evidence="3">
    <location>
        <begin position="1"/>
        <end position="24"/>
    </location>
</feature>
<dbReference type="AlphaFoldDB" id="A0A1N6XJW0"/>
<gene>
    <name evidence="5" type="ORF">SAMN05878282_11324</name>
</gene>
<dbReference type="EMBL" id="FTMP01000013">
    <property type="protein sequence ID" value="SIR02593.1"/>
    <property type="molecule type" value="Genomic_DNA"/>
</dbReference>
<dbReference type="Proteomes" id="UP000185841">
    <property type="component" value="Unassembled WGS sequence"/>
</dbReference>
<dbReference type="InterPro" id="IPR001638">
    <property type="entry name" value="Solute-binding_3/MltF_N"/>
</dbReference>
<proteinExistence type="inferred from homology"/>
<comment type="similarity">
    <text evidence="1">Belongs to the bacterial solute-binding protein 3 family.</text>
</comment>
<feature type="domain" description="Solute-binding protein family 3/N-terminal" evidence="4">
    <location>
        <begin position="29"/>
        <end position="260"/>
    </location>
</feature>
<evidence type="ECO:0000256" key="2">
    <source>
        <dbReference type="ARBA" id="ARBA00022729"/>
    </source>
</evidence>
<reference evidence="5 6" key="1">
    <citation type="submission" date="2017-01" db="EMBL/GenBank/DDBJ databases">
        <authorList>
            <person name="Mah S.A."/>
            <person name="Swanson W.J."/>
            <person name="Moy G.W."/>
            <person name="Vacquier V.D."/>
        </authorList>
    </citation>
    <scope>NUCLEOTIDE SEQUENCE [LARGE SCALE GENOMIC DNA]</scope>
    <source>
        <strain evidence="5 6">RU36E</strain>
    </source>
</reference>
<dbReference type="PANTHER" id="PTHR35936">
    <property type="entry name" value="MEMBRANE-BOUND LYTIC MUREIN TRANSGLYCOSYLASE F"/>
    <property type="match status" value="1"/>
</dbReference>
<organism evidence="5 6">
    <name type="scientific">Aquipseudomonas alcaligenes</name>
    <name type="common">Pseudomonas alcaligenes</name>
    <dbReference type="NCBI Taxonomy" id="43263"/>
    <lineage>
        <taxon>Bacteria</taxon>
        <taxon>Pseudomonadati</taxon>
        <taxon>Pseudomonadota</taxon>
        <taxon>Gammaproteobacteria</taxon>
        <taxon>Pseudomonadales</taxon>
        <taxon>Pseudomonadaceae</taxon>
        <taxon>Aquipseudomonas</taxon>
    </lineage>
</organism>
<protein>
    <submittedName>
        <fullName evidence="5">Amino acid ABC transporter substrate-binding protein, PAAT family</fullName>
    </submittedName>
</protein>
<dbReference type="Gene3D" id="3.40.190.10">
    <property type="entry name" value="Periplasmic binding protein-like II"/>
    <property type="match status" value="2"/>
</dbReference>
<keyword evidence="2 3" id="KW-0732">Signal</keyword>
<dbReference type="SMART" id="SM00062">
    <property type="entry name" value="PBPb"/>
    <property type="match status" value="1"/>
</dbReference>
<name>A0A1N6XJW0_AQUAC</name>
<accession>A0A1N6XJW0</accession>
<dbReference type="Pfam" id="PF00497">
    <property type="entry name" value="SBP_bac_3"/>
    <property type="match status" value="1"/>
</dbReference>
<dbReference type="RefSeq" id="WP_076429557.1">
    <property type="nucleotide sequence ID" value="NZ_FTMP01000013.1"/>
</dbReference>
<evidence type="ECO:0000313" key="6">
    <source>
        <dbReference type="Proteomes" id="UP000185841"/>
    </source>
</evidence>
<evidence type="ECO:0000259" key="4">
    <source>
        <dbReference type="SMART" id="SM00062"/>
    </source>
</evidence>
<sequence>MQKMRTLNLIGLALLALLPSFASAAGKCERLVATGNPEYAPYLWRDPQSPQHLIGANADLLTLIGEQLGVKIEILYTGSWSRAQDEVRTGRVDLLAGAALTLPRLEYMDYVHPAFFSSPSVVWVRKGQGFPYSGWEDLRGRIGGTLARNSFGPPFDAFAKANLNLEEAPSLLQAFQKLLLGRSDYVLHERYSGMALVNTQGMLESLETLEPPISSEGLYLALAHDSACNDPWLRGQLAKKMTELTAAGLPETLLQRNLERWKTQQLQAADVPPQPQEQSQ</sequence>
<evidence type="ECO:0000256" key="3">
    <source>
        <dbReference type="SAM" id="SignalP"/>
    </source>
</evidence>
<evidence type="ECO:0000256" key="1">
    <source>
        <dbReference type="ARBA" id="ARBA00010333"/>
    </source>
</evidence>
<evidence type="ECO:0000313" key="5">
    <source>
        <dbReference type="EMBL" id="SIR02593.1"/>
    </source>
</evidence>